<evidence type="ECO:0000256" key="2">
    <source>
        <dbReference type="ARBA" id="ARBA00000937"/>
    </source>
</evidence>
<evidence type="ECO:0000256" key="12">
    <source>
        <dbReference type="RuleBase" id="RU004011"/>
    </source>
</evidence>
<comment type="similarity">
    <text evidence="11 12">Belongs to the NDK family.</text>
</comment>
<evidence type="ECO:0000313" key="16">
    <source>
        <dbReference type="EMBL" id="KAK4427412.1"/>
    </source>
</evidence>
<feature type="binding site" evidence="11">
    <location>
        <position position="909"/>
    </location>
    <ligand>
        <name>ATP</name>
        <dbReference type="ChEBI" id="CHEBI:30616"/>
    </ligand>
</feature>
<dbReference type="GO" id="GO:0003723">
    <property type="term" value="F:RNA binding"/>
    <property type="evidence" value="ECO:0007669"/>
    <property type="project" value="UniProtKB-KW"/>
</dbReference>
<reference evidence="16" key="2">
    <citation type="journal article" date="2024" name="Plant">
        <title>Genomic evolution and insights into agronomic trait innovations of Sesamum species.</title>
        <authorList>
            <person name="Miao H."/>
            <person name="Wang L."/>
            <person name="Qu L."/>
            <person name="Liu H."/>
            <person name="Sun Y."/>
            <person name="Le M."/>
            <person name="Wang Q."/>
            <person name="Wei S."/>
            <person name="Zheng Y."/>
            <person name="Lin W."/>
            <person name="Duan Y."/>
            <person name="Cao H."/>
            <person name="Xiong S."/>
            <person name="Wang X."/>
            <person name="Wei L."/>
            <person name="Li C."/>
            <person name="Ma Q."/>
            <person name="Ju M."/>
            <person name="Zhao R."/>
            <person name="Li G."/>
            <person name="Mu C."/>
            <person name="Tian Q."/>
            <person name="Mei H."/>
            <person name="Zhang T."/>
            <person name="Gao T."/>
            <person name="Zhang H."/>
        </authorList>
    </citation>
    <scope>NUCLEOTIDE SEQUENCE</scope>
    <source>
        <strain evidence="16">3651</strain>
    </source>
</reference>
<evidence type="ECO:0000259" key="14">
    <source>
        <dbReference type="PROSITE" id="PS50234"/>
    </source>
</evidence>
<dbReference type="PANTHER" id="PTHR46503:SF9">
    <property type="entry name" value="INTER ALPHA-TRYPSIN INHIBITOR, HEAVY CHAIN-LIKE PROTEIN"/>
    <property type="match status" value="1"/>
</dbReference>
<dbReference type="SUPFAM" id="SSF54919">
    <property type="entry name" value="Nucleoside diphosphate kinase, NDK"/>
    <property type="match status" value="1"/>
</dbReference>
<evidence type="ECO:0000256" key="9">
    <source>
        <dbReference type="ARBA" id="ARBA00025669"/>
    </source>
</evidence>
<evidence type="ECO:0000256" key="11">
    <source>
        <dbReference type="PROSITE-ProRule" id="PRU00706"/>
    </source>
</evidence>
<keyword evidence="5" id="KW-0963">Cytoplasm</keyword>
<keyword evidence="7" id="KW-0694">RNA-binding</keyword>
<dbReference type="InterPro" id="IPR034907">
    <property type="entry name" value="NDK-like_dom"/>
</dbReference>
<accession>A0AAE2CM97</accession>
<dbReference type="SUPFAM" id="SSF53300">
    <property type="entry name" value="vWA-like"/>
    <property type="match status" value="1"/>
</dbReference>
<evidence type="ECO:0000259" key="15">
    <source>
        <dbReference type="PROSITE" id="PS52002"/>
    </source>
</evidence>
<dbReference type="InterPro" id="IPR001564">
    <property type="entry name" value="Nucleoside_diP_kinase"/>
</dbReference>
<dbReference type="InterPro" id="IPR001163">
    <property type="entry name" value="Sm_dom_euk/arc"/>
</dbReference>
<dbReference type="InterPro" id="IPR010920">
    <property type="entry name" value="LSM_dom_sf"/>
</dbReference>
<reference evidence="16" key="1">
    <citation type="submission" date="2020-06" db="EMBL/GenBank/DDBJ databases">
        <authorList>
            <person name="Li T."/>
            <person name="Hu X."/>
            <person name="Zhang T."/>
            <person name="Song X."/>
            <person name="Zhang H."/>
            <person name="Dai N."/>
            <person name="Sheng W."/>
            <person name="Hou X."/>
            <person name="Wei L."/>
        </authorList>
    </citation>
    <scope>NUCLEOTIDE SEQUENCE</scope>
    <source>
        <strain evidence="16">3651</strain>
        <tissue evidence="16">Leaf</tissue>
    </source>
</reference>
<dbReference type="GO" id="GO:1990904">
    <property type="term" value="C:ribonucleoprotein complex"/>
    <property type="evidence" value="ECO:0007669"/>
    <property type="project" value="UniProtKB-KW"/>
</dbReference>
<dbReference type="Gene3D" id="2.30.30.100">
    <property type="match status" value="1"/>
</dbReference>
<dbReference type="PROSITE" id="PS00469">
    <property type="entry name" value="NDPK"/>
    <property type="match status" value="1"/>
</dbReference>
<dbReference type="SMART" id="SM00562">
    <property type="entry name" value="NDK"/>
    <property type="match status" value="1"/>
</dbReference>
<feature type="binding site" evidence="11">
    <location>
        <position position="879"/>
    </location>
    <ligand>
        <name>ATP</name>
        <dbReference type="ChEBI" id="CHEBI:30616"/>
    </ligand>
</feature>
<dbReference type="GO" id="GO:0006241">
    <property type="term" value="P:CTP biosynthetic process"/>
    <property type="evidence" value="ECO:0007669"/>
    <property type="project" value="InterPro"/>
</dbReference>
<feature type="domain" description="VWFA" evidence="14">
    <location>
        <begin position="298"/>
        <end position="475"/>
    </location>
</feature>
<comment type="caution">
    <text evidence="16">The sequence shown here is derived from an EMBL/GenBank/DDBJ whole genome shotgun (WGS) entry which is preliminary data.</text>
</comment>
<dbReference type="InterPro" id="IPR034104">
    <property type="entry name" value="Lsm1"/>
</dbReference>
<comment type="catalytic activity">
    <reaction evidence="2">
        <text>a ribonucleoside 5'-diphosphate + ATP = a ribonucleoside 5'-triphosphate + ADP</text>
        <dbReference type="Rhea" id="RHEA:18113"/>
        <dbReference type="ChEBI" id="CHEBI:30616"/>
        <dbReference type="ChEBI" id="CHEBI:57930"/>
        <dbReference type="ChEBI" id="CHEBI:61557"/>
        <dbReference type="ChEBI" id="CHEBI:456216"/>
        <dbReference type="EC" id="2.7.4.6"/>
    </reaction>
</comment>
<dbReference type="GO" id="GO:0006183">
    <property type="term" value="P:GTP biosynthetic process"/>
    <property type="evidence" value="ECO:0007669"/>
    <property type="project" value="InterPro"/>
</dbReference>
<dbReference type="InterPro" id="IPR047575">
    <property type="entry name" value="Sm"/>
</dbReference>
<feature type="region of interest" description="Disordered" evidence="13">
    <location>
        <begin position="1127"/>
        <end position="1156"/>
    </location>
</feature>
<dbReference type="SMART" id="SM00651">
    <property type="entry name" value="Sm"/>
    <property type="match status" value="1"/>
</dbReference>
<feature type="binding site" evidence="11">
    <location>
        <position position="803"/>
    </location>
    <ligand>
        <name>ATP</name>
        <dbReference type="ChEBI" id="CHEBI:30616"/>
    </ligand>
</feature>
<dbReference type="Proteomes" id="UP001293254">
    <property type="component" value="Unassembled WGS sequence"/>
</dbReference>
<dbReference type="Gene3D" id="3.30.70.141">
    <property type="entry name" value="Nucleoside diphosphate kinase-like domain"/>
    <property type="match status" value="1"/>
</dbReference>
<dbReference type="GO" id="GO:0042538">
    <property type="term" value="P:hyperosmotic salinity response"/>
    <property type="evidence" value="ECO:0007669"/>
    <property type="project" value="UniProtKB-ARBA"/>
</dbReference>
<sequence>MAAEFSKAVELGLKLSKRIYYGKDGATVSLAPPRKAEMTGEEENYLPTAVMVYAEINEPGVVDNPDVPSYQPYVHGRCDPPVLIPLHMHGVSVEVDCYLDTAFVTVSGAWRVHCVAASRSCYCRVAVPMGEQGSVLGVEVESPFKSYSTQLISLEDAGDAAKAASSKDGFLIKGRIYTLRVPQVDGGTMLSVKVSWSQKLLYQDGQFCLDVPFTFPSYVLPMVKNLAKKEKILVNVNSGTGNDVLFESASHPLQIVSSEIVGGLLLQSPSLDDYDQREMFCFYLYPGKWISSKVFRKEVVFLVDISASMQGSPLENVKTALLAALLKFNPVDTFNIIAFNGSSLLFSSSLVPATKEVIEKVSEWIQTNFIAEGGTNISAPLNQAINMFSKTVDVLPMIFLITDGAVEDEKDICDAMRGHLMKGGLTSPRICTFGIGSFCNHYFLQMLAQIGRGYYDAAFDTGSINSRMGKLISKASSVVLADITIDALKDLDSLEIYPFHIPDLSAGCPLFISGRYCGNFPDRVEVGGTLADSSNFEINVKVQSAKNIPIDRVLARRQINALTAHAWFSGSKQLEEKATKLSLLTGVPSEYTSMILIETDKTKLSSKSKTAEEKTPDFKGQTIIFLRRLGIGFGSIQATAENRPPEHAEPKLYETSEKILKAASDFCGRMVDCCCCMCFIQFCNRLNDQCAVALTQLCTALACFGCMELCCEICTDSTAEFLVAFPALPIVVIVAISLTKNHSSGGRALLVFSVCFWFQLSFQMALRFGPCFVMCLLLCVLVLPFRSSANVDTVKEKTLAIIKPDGVNGNYVDVIKKTILGSGFSITQEMQLQLNENTVKSFYAEHASKSFFSGLVQYMASGPVVIMVLEKENAIADWRALIGPTDANIAKVTHPKSVRAFCGLDLQRNCVHGSDSPQSAAREISFFFEKSSSDHTKKEPPKEEFSDWPHGLLAIGTFGNRDLSDRQVIQVKENPESEVPQADECSSPDFSEFTAEEVGKLQKELTKLLSRKPATKAEEPIADLPLDRFLNCPSSLEVDRTTSNRFSTYSDDKDEEEIDRTIRIILGRCKDVCEKKKKAIGKKSLSFLVKKMFACRSGFGPTPSLRDTFQESRMEKLMRTMLTKKIYSQSSSRSPPSKKYIQDCRSTSTAEKEDEAYDKSRDGSKWVKTDSECPEDVFLSTSLASYLDRKLLVLLRDGRKLLGTLRSFDQFANAVLEGACERVIVGEVYCDIPLGLYVIRGENVVLIGELDLDKEELPPHMTQVSAAEIRKARKADREASDLKGTMKRRMDFLDMD</sequence>
<dbReference type="InterPro" id="IPR002035">
    <property type="entry name" value="VWF_A"/>
</dbReference>
<dbReference type="Pfam" id="PF13768">
    <property type="entry name" value="VWA_3"/>
    <property type="match status" value="1"/>
</dbReference>
<proteinExistence type="inferred from homology"/>
<evidence type="ECO:0000256" key="10">
    <source>
        <dbReference type="ARBA" id="ARBA00058260"/>
    </source>
</evidence>
<dbReference type="InterPro" id="IPR036465">
    <property type="entry name" value="vWFA_dom_sf"/>
</dbReference>
<evidence type="ECO:0000256" key="1">
    <source>
        <dbReference type="ARBA" id="ARBA00000082"/>
    </source>
</evidence>
<evidence type="ECO:0000256" key="7">
    <source>
        <dbReference type="ARBA" id="ARBA00022884"/>
    </source>
</evidence>
<dbReference type="GO" id="GO:0004550">
    <property type="term" value="F:nucleoside diphosphate kinase activity"/>
    <property type="evidence" value="ECO:0007669"/>
    <property type="project" value="UniProtKB-EC"/>
</dbReference>
<comment type="similarity">
    <text evidence="4">Belongs to the snRNP Sm proteins family.</text>
</comment>
<feature type="domain" description="Sm" evidence="15">
    <location>
        <begin position="1178"/>
        <end position="1253"/>
    </location>
</feature>
<keyword evidence="6" id="KW-0507">mRNA processing</keyword>
<dbReference type="EMBL" id="JACGWO010000005">
    <property type="protein sequence ID" value="KAK4427412.1"/>
    <property type="molecule type" value="Genomic_DNA"/>
</dbReference>
<keyword evidence="17" id="KW-1185">Reference proteome</keyword>
<dbReference type="SUPFAM" id="SSF50182">
    <property type="entry name" value="Sm-like ribonucleoproteins"/>
    <property type="match status" value="1"/>
</dbReference>
<dbReference type="PROSITE" id="PS51374">
    <property type="entry name" value="NDPK_LIKE"/>
    <property type="match status" value="1"/>
</dbReference>
<name>A0AAE2CM97_9LAMI</name>
<comment type="function">
    <text evidence="9">Major role in the synthesis of nucleoside triphosphates other than ATP. The ATP gamma phosphate is transferred to the NDP beta phosphate via a ping-pong mechanism, using a phosphorylated active-site intermediate.</text>
</comment>
<comment type="subcellular location">
    <subcellularLocation>
        <location evidence="3">Cytoplasm</location>
        <location evidence="3">P-body</location>
    </subcellularLocation>
</comment>
<evidence type="ECO:0000256" key="8">
    <source>
        <dbReference type="ARBA" id="ARBA00023274"/>
    </source>
</evidence>
<evidence type="ECO:0000256" key="5">
    <source>
        <dbReference type="ARBA" id="ARBA00022490"/>
    </source>
</evidence>
<dbReference type="GO" id="GO:0000956">
    <property type="term" value="P:nuclear-transcribed mRNA catabolic process"/>
    <property type="evidence" value="ECO:0007669"/>
    <property type="project" value="InterPro"/>
</dbReference>
<dbReference type="SMART" id="SM00327">
    <property type="entry name" value="VWA"/>
    <property type="match status" value="1"/>
</dbReference>
<evidence type="ECO:0000256" key="3">
    <source>
        <dbReference type="ARBA" id="ARBA00004201"/>
    </source>
</evidence>
<dbReference type="PRINTS" id="PR01243">
    <property type="entry name" value="NUCDPKINASE"/>
</dbReference>
<dbReference type="GO" id="GO:0009631">
    <property type="term" value="P:cold acclimation"/>
    <property type="evidence" value="ECO:0007669"/>
    <property type="project" value="UniProtKB-ARBA"/>
</dbReference>
<protein>
    <submittedName>
        <fullName evidence="16">Sm-like protein LSM1B</fullName>
    </submittedName>
</protein>
<dbReference type="GO" id="GO:0006397">
    <property type="term" value="P:mRNA processing"/>
    <property type="evidence" value="ECO:0007669"/>
    <property type="project" value="UniProtKB-KW"/>
</dbReference>
<dbReference type="Pfam" id="PF01423">
    <property type="entry name" value="LSM"/>
    <property type="match status" value="1"/>
</dbReference>
<gene>
    <name evidence="16" type="ORF">Salat_1510100</name>
</gene>
<feature type="compositionally biased region" description="Low complexity" evidence="13">
    <location>
        <begin position="1127"/>
        <end position="1139"/>
    </location>
</feature>
<dbReference type="GO" id="GO:0000932">
    <property type="term" value="C:P-body"/>
    <property type="evidence" value="ECO:0007669"/>
    <property type="project" value="UniProtKB-SubCell"/>
</dbReference>
<evidence type="ECO:0000256" key="4">
    <source>
        <dbReference type="ARBA" id="ARBA00006850"/>
    </source>
</evidence>
<comment type="catalytic activity">
    <reaction evidence="1">
        <text>a 2'-deoxyribonucleoside 5'-diphosphate + ATP = a 2'-deoxyribonucleoside 5'-triphosphate + ADP</text>
        <dbReference type="Rhea" id="RHEA:44640"/>
        <dbReference type="ChEBI" id="CHEBI:30616"/>
        <dbReference type="ChEBI" id="CHEBI:61560"/>
        <dbReference type="ChEBI" id="CHEBI:73316"/>
        <dbReference type="ChEBI" id="CHEBI:456216"/>
        <dbReference type="EC" id="2.7.4.6"/>
    </reaction>
</comment>
<feature type="binding site" evidence="11">
    <location>
        <position position="851"/>
    </location>
    <ligand>
        <name>ATP</name>
        <dbReference type="ChEBI" id="CHEBI:30616"/>
    </ligand>
</feature>
<organism evidence="16 17">
    <name type="scientific">Sesamum alatum</name>
    <dbReference type="NCBI Taxonomy" id="300844"/>
    <lineage>
        <taxon>Eukaryota</taxon>
        <taxon>Viridiplantae</taxon>
        <taxon>Streptophyta</taxon>
        <taxon>Embryophyta</taxon>
        <taxon>Tracheophyta</taxon>
        <taxon>Spermatophyta</taxon>
        <taxon>Magnoliopsida</taxon>
        <taxon>eudicotyledons</taxon>
        <taxon>Gunneridae</taxon>
        <taxon>Pentapetalae</taxon>
        <taxon>asterids</taxon>
        <taxon>lamiids</taxon>
        <taxon>Lamiales</taxon>
        <taxon>Pedaliaceae</taxon>
        <taxon>Sesamum</taxon>
    </lineage>
</organism>
<dbReference type="InterPro" id="IPR023005">
    <property type="entry name" value="Nucleoside_diP_kinase_AS"/>
</dbReference>
<dbReference type="Pfam" id="PF00334">
    <property type="entry name" value="NDK"/>
    <property type="match status" value="1"/>
</dbReference>
<keyword evidence="8" id="KW-0687">Ribonucleoprotein</keyword>
<comment type="function">
    <text evidence="10">Component of the cytoplasmic LSM1-LSM7 complex which is involved in mRNA degradation by promoting decapping and leading to accurate 5'-3' mRNA decay. LSM1A and LSM1B are essential for the formation of the cytoplasmic LSM1-LSM7 complex which regulates developmental gene expression by the decapping of specific development-related transcripts. Required for P-body formation during heat stress.</text>
</comment>
<feature type="binding site" evidence="11">
    <location>
        <position position="885"/>
    </location>
    <ligand>
        <name>ATP</name>
        <dbReference type="ChEBI" id="CHEBI:30616"/>
    </ligand>
</feature>
<evidence type="ECO:0000313" key="17">
    <source>
        <dbReference type="Proteomes" id="UP001293254"/>
    </source>
</evidence>
<dbReference type="CDD" id="cd01728">
    <property type="entry name" value="LSm1"/>
    <property type="match status" value="1"/>
</dbReference>
<dbReference type="GO" id="GO:0006228">
    <property type="term" value="P:UTP biosynthetic process"/>
    <property type="evidence" value="ECO:0007669"/>
    <property type="project" value="InterPro"/>
</dbReference>
<dbReference type="InterPro" id="IPR036850">
    <property type="entry name" value="NDK-like_dom_sf"/>
</dbReference>
<dbReference type="PANTHER" id="PTHR46503">
    <property type="entry name" value="INTER-ALPHA-TRYPSIN INHIBITOR HEAVY CHAIN-LIKE PROTEIN"/>
    <property type="match status" value="1"/>
</dbReference>
<dbReference type="Gene3D" id="3.40.50.410">
    <property type="entry name" value="von Willebrand factor, type A domain"/>
    <property type="match status" value="1"/>
</dbReference>
<feature type="binding site" evidence="11">
    <location>
        <position position="899"/>
    </location>
    <ligand>
        <name>ATP</name>
        <dbReference type="ChEBI" id="CHEBI:30616"/>
    </ligand>
</feature>
<evidence type="ECO:0000256" key="6">
    <source>
        <dbReference type="ARBA" id="ARBA00022664"/>
    </source>
</evidence>
<dbReference type="PROSITE" id="PS50234">
    <property type="entry name" value="VWFA"/>
    <property type="match status" value="1"/>
</dbReference>
<feature type="active site" description="Pros-phosphohistidine intermediate" evidence="11">
    <location>
        <position position="912"/>
    </location>
</feature>
<evidence type="ECO:0000256" key="13">
    <source>
        <dbReference type="SAM" id="MobiDB-lite"/>
    </source>
</evidence>
<dbReference type="PROSITE" id="PS52002">
    <property type="entry name" value="SM"/>
    <property type="match status" value="1"/>
</dbReference>
<dbReference type="FunFam" id="2.30.30.100:FF:000029">
    <property type="entry name" value="U6 snRNA-associated Sm-like protein LSm1"/>
    <property type="match status" value="1"/>
</dbReference>